<evidence type="ECO:0000256" key="1">
    <source>
        <dbReference type="SAM" id="MobiDB-lite"/>
    </source>
</evidence>
<organism evidence="3 4">
    <name type="scientific">Mycobacterium paragordonae</name>
    <dbReference type="NCBI Taxonomy" id="1389713"/>
    <lineage>
        <taxon>Bacteria</taxon>
        <taxon>Bacillati</taxon>
        <taxon>Actinomycetota</taxon>
        <taxon>Actinomycetes</taxon>
        <taxon>Mycobacteriales</taxon>
        <taxon>Mycobacteriaceae</taxon>
        <taxon>Mycobacterium</taxon>
    </lineage>
</organism>
<feature type="domain" description="Transcription elongation factor GreA/GreB C-terminal" evidence="2">
    <location>
        <begin position="44"/>
        <end position="103"/>
    </location>
</feature>
<sequence>MAVTQRVWTTREHCTHGRSRYGAPRPRRRPEVPDDLMDYDAEPVATAGMLVTIRYDDSGETETFVLGRRFGKHTDLPVYSTLSPVGRAILGARPGERRIAMIPHDTRPMPVTLLSAEPFADRAGHQVPS</sequence>
<reference evidence="3 4" key="1">
    <citation type="journal article" date="2019" name="Emerg. Microbes Infect.">
        <title>Comprehensive subspecies identification of 175 nontuberculous mycobacteria species based on 7547 genomic profiles.</title>
        <authorList>
            <person name="Matsumoto Y."/>
            <person name="Kinjo T."/>
            <person name="Motooka D."/>
            <person name="Nabeya D."/>
            <person name="Jung N."/>
            <person name="Uechi K."/>
            <person name="Horii T."/>
            <person name="Iida T."/>
            <person name="Fujita J."/>
            <person name="Nakamura S."/>
        </authorList>
    </citation>
    <scope>NUCLEOTIDE SEQUENCE [LARGE SCALE GENOMIC DNA]</scope>
    <source>
        <strain evidence="3 4">JCM 18565</strain>
    </source>
</reference>
<gene>
    <name evidence="3" type="ORF">MPRG_03260</name>
</gene>
<proteinExistence type="predicted"/>
<keyword evidence="4" id="KW-1185">Reference proteome</keyword>
<accession>A0ABQ1BY36</accession>
<dbReference type="Pfam" id="PF01272">
    <property type="entry name" value="GreA_GreB"/>
    <property type="match status" value="1"/>
</dbReference>
<comment type="caution">
    <text evidence="3">The sequence shown here is derived from an EMBL/GenBank/DDBJ whole genome shotgun (WGS) entry which is preliminary data.</text>
</comment>
<evidence type="ECO:0000259" key="2">
    <source>
        <dbReference type="Pfam" id="PF01272"/>
    </source>
</evidence>
<dbReference type="EMBL" id="BLKX01000001">
    <property type="protein sequence ID" value="GFG77050.1"/>
    <property type="molecule type" value="Genomic_DNA"/>
</dbReference>
<dbReference type="Proteomes" id="UP000465240">
    <property type="component" value="Unassembled WGS sequence"/>
</dbReference>
<dbReference type="InterPro" id="IPR036953">
    <property type="entry name" value="GreA/GreB_C_sf"/>
</dbReference>
<dbReference type="InterPro" id="IPR001437">
    <property type="entry name" value="Tscrpt_elong_fac_GreA/B_C"/>
</dbReference>
<evidence type="ECO:0000313" key="4">
    <source>
        <dbReference type="Proteomes" id="UP000465240"/>
    </source>
</evidence>
<dbReference type="SUPFAM" id="SSF54534">
    <property type="entry name" value="FKBP-like"/>
    <property type="match status" value="1"/>
</dbReference>
<name>A0ABQ1BY36_9MYCO</name>
<evidence type="ECO:0000313" key="3">
    <source>
        <dbReference type="EMBL" id="GFG77050.1"/>
    </source>
</evidence>
<protein>
    <recommendedName>
        <fullName evidence="2">Transcription elongation factor GreA/GreB C-terminal domain-containing protein</fullName>
    </recommendedName>
</protein>
<dbReference type="Gene3D" id="3.10.50.30">
    <property type="entry name" value="Transcription elongation factor, GreA/GreB, C-terminal domain"/>
    <property type="match status" value="1"/>
</dbReference>
<feature type="region of interest" description="Disordered" evidence="1">
    <location>
        <begin position="15"/>
        <end position="36"/>
    </location>
</feature>